<sequence>MKESDSLWVSFTGRRSQLRAVALALRGTASVGRAHINALPRKLFSSYFFRPSPLLPVGRVVYELQRRKHFIVCCIHYLFERFSDFSEIPLESL</sequence>
<evidence type="ECO:0000313" key="2">
    <source>
        <dbReference type="Proteomes" id="UP001054945"/>
    </source>
</evidence>
<reference evidence="1 2" key="1">
    <citation type="submission" date="2021-06" db="EMBL/GenBank/DDBJ databases">
        <title>Caerostris extrusa draft genome.</title>
        <authorList>
            <person name="Kono N."/>
            <person name="Arakawa K."/>
        </authorList>
    </citation>
    <scope>NUCLEOTIDE SEQUENCE [LARGE SCALE GENOMIC DNA]</scope>
</reference>
<name>A0AAV4MD11_CAEEX</name>
<keyword evidence="2" id="KW-1185">Reference proteome</keyword>
<protein>
    <submittedName>
        <fullName evidence="1">Uncharacterized protein</fullName>
    </submittedName>
</protein>
<organism evidence="1 2">
    <name type="scientific">Caerostris extrusa</name>
    <name type="common">Bark spider</name>
    <name type="synonym">Caerostris bankana</name>
    <dbReference type="NCBI Taxonomy" id="172846"/>
    <lineage>
        <taxon>Eukaryota</taxon>
        <taxon>Metazoa</taxon>
        <taxon>Ecdysozoa</taxon>
        <taxon>Arthropoda</taxon>
        <taxon>Chelicerata</taxon>
        <taxon>Arachnida</taxon>
        <taxon>Araneae</taxon>
        <taxon>Araneomorphae</taxon>
        <taxon>Entelegynae</taxon>
        <taxon>Araneoidea</taxon>
        <taxon>Araneidae</taxon>
        <taxon>Caerostris</taxon>
    </lineage>
</organism>
<gene>
    <name evidence="1" type="ORF">CEXT_438141</name>
</gene>
<dbReference type="EMBL" id="BPLR01002083">
    <property type="protein sequence ID" value="GIX69783.1"/>
    <property type="molecule type" value="Genomic_DNA"/>
</dbReference>
<accession>A0AAV4MD11</accession>
<comment type="caution">
    <text evidence="1">The sequence shown here is derived from an EMBL/GenBank/DDBJ whole genome shotgun (WGS) entry which is preliminary data.</text>
</comment>
<proteinExistence type="predicted"/>
<evidence type="ECO:0000313" key="1">
    <source>
        <dbReference type="EMBL" id="GIX69783.1"/>
    </source>
</evidence>
<dbReference type="Proteomes" id="UP001054945">
    <property type="component" value="Unassembled WGS sequence"/>
</dbReference>
<dbReference type="AlphaFoldDB" id="A0AAV4MD11"/>